<dbReference type="OrthoDB" id="3307at2157"/>
<proteinExistence type="predicted"/>
<protein>
    <submittedName>
        <fullName evidence="1">Uncharacterized protein</fullName>
    </submittedName>
</protein>
<sequence>MKKWIIVISTIAVFMVFLSGTFQENKEKFNSKLNEESSTLEIGKEFISLASNNQIEEYKGRMLGNVIDIDEVKVLNDARSFANNEEILERGVRLTDAYNRIVYEFSAERISYKDYIIKVYEYRIKYEKFMTAINSYIGKEDILVLKNSMLKELNDMKFQIREFENSRAPENDWELISEYDKYRKFLPSMFNDEG</sequence>
<reference evidence="1 2" key="1">
    <citation type="submission" date="2018-02" db="EMBL/GenBank/DDBJ databases">
        <title>Complete genome of Nitrosopumilus ureaphilus PS0.</title>
        <authorList>
            <person name="Qin W."/>
            <person name="Zheng Y."/>
            <person name="Stahl D.A."/>
        </authorList>
    </citation>
    <scope>NUCLEOTIDE SEQUENCE [LARGE SCALE GENOMIC DNA]</scope>
    <source>
        <strain evidence="1 2">PS0</strain>
    </source>
</reference>
<organism evidence="1 2">
    <name type="scientific">Nitrosopumilus ureiphilus</name>
    <dbReference type="NCBI Taxonomy" id="1470067"/>
    <lineage>
        <taxon>Archaea</taxon>
        <taxon>Nitrososphaerota</taxon>
        <taxon>Nitrososphaeria</taxon>
        <taxon>Nitrosopumilales</taxon>
        <taxon>Nitrosopumilaceae</taxon>
        <taxon>Nitrosopumilus</taxon>
    </lineage>
</organism>
<dbReference type="GeneID" id="56067873"/>
<name>A0A7D5RGJ4_9ARCH</name>
<gene>
    <name evidence="1" type="ORF">C5F50_07210</name>
</gene>
<dbReference type="AlphaFoldDB" id="A0A7D5RGJ4"/>
<accession>A0A7D5RGJ4</accession>
<evidence type="ECO:0000313" key="1">
    <source>
        <dbReference type="EMBL" id="QLH06885.1"/>
    </source>
</evidence>
<evidence type="ECO:0000313" key="2">
    <source>
        <dbReference type="Proteomes" id="UP000509478"/>
    </source>
</evidence>
<keyword evidence="2" id="KW-1185">Reference proteome</keyword>
<dbReference type="RefSeq" id="WP_179370746.1">
    <property type="nucleotide sequence ID" value="NZ_CP026995.1"/>
</dbReference>
<dbReference type="EMBL" id="CP026995">
    <property type="protein sequence ID" value="QLH06885.1"/>
    <property type="molecule type" value="Genomic_DNA"/>
</dbReference>
<dbReference type="Proteomes" id="UP000509478">
    <property type="component" value="Chromosome"/>
</dbReference>
<dbReference type="KEGG" id="nue:C5F50_07210"/>